<protein>
    <recommendedName>
        <fullName evidence="6 7">Large ribosomal subunit protein bL9</fullName>
    </recommendedName>
</protein>
<dbReference type="Gene3D" id="3.40.5.10">
    <property type="entry name" value="Ribosomal protein L9, N-terminal domain"/>
    <property type="match status" value="1"/>
</dbReference>
<organism evidence="9 10">
    <name type="scientific">Candidatus Uhrbacteria bacterium RIFCSPHIGHO2_02_FULL_53_13</name>
    <dbReference type="NCBI Taxonomy" id="1802389"/>
    <lineage>
        <taxon>Bacteria</taxon>
        <taxon>Candidatus Uhriibacteriota</taxon>
    </lineage>
</organism>
<dbReference type="InterPro" id="IPR036791">
    <property type="entry name" value="Ribosomal_bL9_C_sf"/>
</dbReference>
<comment type="function">
    <text evidence="7">Binds to the 23S rRNA.</text>
</comment>
<dbReference type="AlphaFoldDB" id="A0A1F7TWG9"/>
<keyword evidence="3 7" id="KW-0694">RNA-binding</keyword>
<dbReference type="InterPro" id="IPR000244">
    <property type="entry name" value="Ribosomal_bL9"/>
</dbReference>
<dbReference type="Gene3D" id="3.10.430.100">
    <property type="entry name" value="Ribosomal protein L9, C-terminal domain"/>
    <property type="match status" value="1"/>
</dbReference>
<evidence type="ECO:0000313" key="9">
    <source>
        <dbReference type="EMBL" id="OGL70351.1"/>
    </source>
</evidence>
<evidence type="ECO:0000256" key="6">
    <source>
        <dbReference type="ARBA" id="ARBA00035292"/>
    </source>
</evidence>
<evidence type="ECO:0000256" key="2">
    <source>
        <dbReference type="ARBA" id="ARBA00022730"/>
    </source>
</evidence>
<dbReference type="GO" id="GO:0005840">
    <property type="term" value="C:ribosome"/>
    <property type="evidence" value="ECO:0007669"/>
    <property type="project" value="UniProtKB-KW"/>
</dbReference>
<dbReference type="Pfam" id="PF03948">
    <property type="entry name" value="Ribosomal_L9_C"/>
    <property type="match status" value="1"/>
</dbReference>
<dbReference type="InterPro" id="IPR036935">
    <property type="entry name" value="Ribosomal_bL9_N_sf"/>
</dbReference>
<dbReference type="InterPro" id="IPR020069">
    <property type="entry name" value="Ribosomal_bL9_C"/>
</dbReference>
<dbReference type="SUPFAM" id="SSF55658">
    <property type="entry name" value="L9 N-domain-like"/>
    <property type="match status" value="1"/>
</dbReference>
<evidence type="ECO:0000313" key="10">
    <source>
        <dbReference type="Proteomes" id="UP000177097"/>
    </source>
</evidence>
<dbReference type="NCBIfam" id="TIGR00158">
    <property type="entry name" value="L9"/>
    <property type="match status" value="1"/>
</dbReference>
<gene>
    <name evidence="7" type="primary">rplI</name>
    <name evidence="9" type="ORF">A3C17_04125</name>
</gene>
<dbReference type="HAMAP" id="MF_00503">
    <property type="entry name" value="Ribosomal_bL9"/>
    <property type="match status" value="1"/>
</dbReference>
<reference evidence="9 10" key="1">
    <citation type="journal article" date="2016" name="Nat. Commun.">
        <title>Thousands of microbial genomes shed light on interconnected biogeochemical processes in an aquifer system.</title>
        <authorList>
            <person name="Anantharaman K."/>
            <person name="Brown C.T."/>
            <person name="Hug L.A."/>
            <person name="Sharon I."/>
            <person name="Castelle C.J."/>
            <person name="Probst A.J."/>
            <person name="Thomas B.C."/>
            <person name="Singh A."/>
            <person name="Wilkins M.J."/>
            <person name="Karaoz U."/>
            <person name="Brodie E.L."/>
            <person name="Williams K.H."/>
            <person name="Hubbard S.S."/>
            <person name="Banfield J.F."/>
        </authorList>
    </citation>
    <scope>NUCLEOTIDE SEQUENCE [LARGE SCALE GENOMIC DNA]</scope>
</reference>
<feature type="domain" description="Ribosomal protein L9" evidence="8">
    <location>
        <begin position="13"/>
        <end position="40"/>
    </location>
</feature>
<dbReference type="InterPro" id="IPR020594">
    <property type="entry name" value="Ribosomal_bL9_bac/chp"/>
</dbReference>
<keyword evidence="4 7" id="KW-0689">Ribosomal protein</keyword>
<evidence type="ECO:0000256" key="5">
    <source>
        <dbReference type="ARBA" id="ARBA00023274"/>
    </source>
</evidence>
<evidence type="ECO:0000259" key="8">
    <source>
        <dbReference type="PROSITE" id="PS00651"/>
    </source>
</evidence>
<dbReference type="InterPro" id="IPR020070">
    <property type="entry name" value="Ribosomal_bL9_N"/>
</dbReference>
<dbReference type="PANTHER" id="PTHR21368">
    <property type="entry name" value="50S RIBOSOMAL PROTEIN L9"/>
    <property type="match status" value="1"/>
</dbReference>
<name>A0A1F7TWG9_9BACT</name>
<evidence type="ECO:0000256" key="7">
    <source>
        <dbReference type="HAMAP-Rule" id="MF_00503"/>
    </source>
</evidence>
<dbReference type="EMBL" id="MGDX01000031">
    <property type="protein sequence ID" value="OGL70351.1"/>
    <property type="molecule type" value="Genomic_DNA"/>
</dbReference>
<dbReference type="SUPFAM" id="SSF55653">
    <property type="entry name" value="Ribosomal protein L9 C-domain"/>
    <property type="match status" value="1"/>
</dbReference>
<comment type="similarity">
    <text evidence="1 7">Belongs to the bacterial ribosomal protein bL9 family.</text>
</comment>
<dbReference type="PROSITE" id="PS00651">
    <property type="entry name" value="RIBOSOMAL_L9"/>
    <property type="match status" value="1"/>
</dbReference>
<dbReference type="GO" id="GO:0019843">
    <property type="term" value="F:rRNA binding"/>
    <property type="evidence" value="ECO:0007669"/>
    <property type="project" value="UniProtKB-UniRule"/>
</dbReference>
<dbReference type="STRING" id="1802389.A3C17_04125"/>
<dbReference type="Pfam" id="PF01281">
    <property type="entry name" value="Ribosomal_L9_N"/>
    <property type="match status" value="1"/>
</dbReference>
<dbReference type="GO" id="GO:1990904">
    <property type="term" value="C:ribonucleoprotein complex"/>
    <property type="evidence" value="ECO:0007669"/>
    <property type="project" value="UniProtKB-KW"/>
</dbReference>
<evidence type="ECO:0000256" key="1">
    <source>
        <dbReference type="ARBA" id="ARBA00010605"/>
    </source>
</evidence>
<keyword evidence="2 7" id="KW-0699">rRNA-binding</keyword>
<evidence type="ECO:0000256" key="3">
    <source>
        <dbReference type="ARBA" id="ARBA00022884"/>
    </source>
</evidence>
<dbReference type="InterPro" id="IPR009027">
    <property type="entry name" value="Ribosomal_bL9/RNase_H1_N"/>
</dbReference>
<comment type="caution">
    <text evidence="9">The sequence shown here is derived from an EMBL/GenBank/DDBJ whole genome shotgun (WGS) entry which is preliminary data.</text>
</comment>
<proteinExistence type="inferred from homology"/>
<accession>A0A1F7TWG9</accession>
<keyword evidence="5 7" id="KW-0687">Ribonucleoprotein</keyword>
<sequence length="153" mass="16372">MKVILMENIKGKGFCGDVIEVSDGYARNFLFPQTLAVEATPDALNRIAAQDQKAKKEAKRSHKAARVVADALEGAELTVTAKVNEDGVLYGAVSSKEISAAARAAGIALKPTQIKDHEPIKELGEYNLEAEFPGGYEASFRVMVADSDSSESI</sequence>
<dbReference type="GO" id="GO:0003735">
    <property type="term" value="F:structural constituent of ribosome"/>
    <property type="evidence" value="ECO:0007669"/>
    <property type="project" value="InterPro"/>
</dbReference>
<dbReference type="Proteomes" id="UP000177097">
    <property type="component" value="Unassembled WGS sequence"/>
</dbReference>
<dbReference type="GO" id="GO:0006412">
    <property type="term" value="P:translation"/>
    <property type="evidence" value="ECO:0007669"/>
    <property type="project" value="UniProtKB-UniRule"/>
</dbReference>
<evidence type="ECO:0000256" key="4">
    <source>
        <dbReference type="ARBA" id="ARBA00022980"/>
    </source>
</evidence>